<evidence type="ECO:0000256" key="2">
    <source>
        <dbReference type="ARBA" id="ARBA00023163"/>
    </source>
</evidence>
<sequence length="298" mass="31546">VQHERGPRKGKHGKGESMGSGPVSTVGHHHHHSSSSAIASTAVSLVNGMDVSGGFSLRNGAPSVISSSGSGAPSVASSSSVSLIPSASSAAAAAAAAAHLTIHSATQHLFQNPPTHPLESTHPFNGAAVAGPLLVHPSAGLLQILMAAERCQEFVWGPRITEGSVGSDRIVHSSPLITWSPSWEALQVCNKETSARLLFMAVRWVKCLGPFQTLSKRDQLLLLSESWKELFLLHLAQWSVPLDLPALLGTPKAQERFPKDPLVLQDIKAIQEIMGRFRQLSPDGSECGCMKAIILLKP</sequence>
<name>A0A8J2L0J8_9HEXA</name>
<evidence type="ECO:0000256" key="1">
    <source>
        <dbReference type="ARBA" id="ARBA00023015"/>
    </source>
</evidence>
<organism evidence="6 7">
    <name type="scientific">Allacma fusca</name>
    <dbReference type="NCBI Taxonomy" id="39272"/>
    <lineage>
        <taxon>Eukaryota</taxon>
        <taxon>Metazoa</taxon>
        <taxon>Ecdysozoa</taxon>
        <taxon>Arthropoda</taxon>
        <taxon>Hexapoda</taxon>
        <taxon>Collembola</taxon>
        <taxon>Symphypleona</taxon>
        <taxon>Sminthuridae</taxon>
        <taxon>Allacma</taxon>
    </lineage>
</organism>
<keyword evidence="7" id="KW-1185">Reference proteome</keyword>
<feature type="region of interest" description="Disordered" evidence="4">
    <location>
        <begin position="1"/>
        <end position="38"/>
    </location>
</feature>
<reference evidence="6" key="1">
    <citation type="submission" date="2021-06" db="EMBL/GenBank/DDBJ databases">
        <authorList>
            <person name="Hodson N. C."/>
            <person name="Mongue J. A."/>
            <person name="Jaron S. K."/>
        </authorList>
    </citation>
    <scope>NUCLEOTIDE SEQUENCE</scope>
</reference>
<feature type="domain" description="NR LBD" evidence="5">
    <location>
        <begin position="162"/>
        <end position="298"/>
    </location>
</feature>
<dbReference type="EMBL" id="CAJVCH010295560">
    <property type="protein sequence ID" value="CAG7785388.1"/>
    <property type="molecule type" value="Genomic_DNA"/>
</dbReference>
<proteinExistence type="predicted"/>
<dbReference type="AlphaFoldDB" id="A0A8J2L0J8"/>
<keyword evidence="3" id="KW-0675">Receptor</keyword>
<gene>
    <name evidence="6" type="ORF">AFUS01_LOCUS24016</name>
</gene>
<protein>
    <recommendedName>
        <fullName evidence="5">NR LBD domain-containing protein</fullName>
    </recommendedName>
</protein>
<dbReference type="InterPro" id="IPR050274">
    <property type="entry name" value="Nuclear_hormone_rcpt_NR2"/>
</dbReference>
<dbReference type="InterPro" id="IPR000536">
    <property type="entry name" value="Nucl_hrmn_rcpt_lig-bd"/>
</dbReference>
<evidence type="ECO:0000256" key="3">
    <source>
        <dbReference type="ARBA" id="ARBA00023170"/>
    </source>
</evidence>
<feature type="non-terminal residue" evidence="6">
    <location>
        <position position="298"/>
    </location>
</feature>
<dbReference type="PROSITE" id="PS51843">
    <property type="entry name" value="NR_LBD"/>
    <property type="match status" value="1"/>
</dbReference>
<accession>A0A8J2L0J8</accession>
<comment type="caution">
    <text evidence="6">The sequence shown here is derived from an EMBL/GenBank/DDBJ whole genome shotgun (WGS) entry which is preliminary data.</text>
</comment>
<dbReference type="OrthoDB" id="5873264at2759"/>
<feature type="non-terminal residue" evidence="6">
    <location>
        <position position="1"/>
    </location>
</feature>
<keyword evidence="1" id="KW-0805">Transcription regulation</keyword>
<evidence type="ECO:0000313" key="6">
    <source>
        <dbReference type="EMBL" id="CAG7785388.1"/>
    </source>
</evidence>
<evidence type="ECO:0000313" key="7">
    <source>
        <dbReference type="Proteomes" id="UP000708208"/>
    </source>
</evidence>
<dbReference type="Proteomes" id="UP000708208">
    <property type="component" value="Unassembled WGS sequence"/>
</dbReference>
<dbReference type="PANTHER" id="PTHR24083">
    <property type="entry name" value="NUCLEAR HORMONE RECEPTOR"/>
    <property type="match status" value="1"/>
</dbReference>
<evidence type="ECO:0000256" key="4">
    <source>
        <dbReference type="SAM" id="MobiDB-lite"/>
    </source>
</evidence>
<dbReference type="Pfam" id="PF00104">
    <property type="entry name" value="Hormone_recep"/>
    <property type="match status" value="1"/>
</dbReference>
<evidence type="ECO:0000259" key="5">
    <source>
        <dbReference type="PROSITE" id="PS51843"/>
    </source>
</evidence>
<keyword evidence="2" id="KW-0804">Transcription</keyword>